<dbReference type="Pfam" id="PF07833">
    <property type="entry name" value="Cu_amine_oxidN1"/>
    <property type="match status" value="1"/>
</dbReference>
<accession>A0A4S2DMS8</accession>
<reference evidence="2 3" key="1">
    <citation type="submission" date="2019-04" db="EMBL/GenBank/DDBJ databases">
        <title>Microbes associate with the intestines of laboratory mice.</title>
        <authorList>
            <person name="Navarre W."/>
            <person name="Wong E."/>
            <person name="Huang K."/>
            <person name="Tropini C."/>
            <person name="Ng K."/>
            <person name="Yu B."/>
        </authorList>
    </citation>
    <scope>NUCLEOTIDE SEQUENCE [LARGE SCALE GENOMIC DNA]</scope>
    <source>
        <strain evidence="2 3">NM50_B9-20</strain>
    </source>
</reference>
<protein>
    <submittedName>
        <fullName evidence="2">DUF2334 domain-containing protein</fullName>
    </submittedName>
</protein>
<evidence type="ECO:0000313" key="3">
    <source>
        <dbReference type="Proteomes" id="UP000306888"/>
    </source>
</evidence>
<dbReference type="GO" id="GO:0005975">
    <property type="term" value="P:carbohydrate metabolic process"/>
    <property type="evidence" value="ECO:0007669"/>
    <property type="project" value="InterPro"/>
</dbReference>
<evidence type="ECO:0000259" key="1">
    <source>
        <dbReference type="Pfam" id="PF07833"/>
    </source>
</evidence>
<gene>
    <name evidence="2" type="ORF">E5347_00780</name>
</gene>
<proteinExistence type="predicted"/>
<feature type="domain" description="Copper amine oxidase-like N-terminal" evidence="1">
    <location>
        <begin position="70"/>
        <end position="169"/>
    </location>
</feature>
<name>A0A4S2DMS8_9CLOT</name>
<evidence type="ECO:0000313" key="2">
    <source>
        <dbReference type="EMBL" id="TGY43375.1"/>
    </source>
</evidence>
<dbReference type="SUPFAM" id="SSF88713">
    <property type="entry name" value="Glycoside hydrolase/deacetylase"/>
    <property type="match status" value="1"/>
</dbReference>
<organism evidence="2 3">
    <name type="scientific">Clostridium sartagoforme</name>
    <dbReference type="NCBI Taxonomy" id="84031"/>
    <lineage>
        <taxon>Bacteria</taxon>
        <taxon>Bacillati</taxon>
        <taxon>Bacillota</taxon>
        <taxon>Clostridia</taxon>
        <taxon>Eubacteriales</taxon>
        <taxon>Clostridiaceae</taxon>
        <taxon>Clostridium</taxon>
    </lineage>
</organism>
<dbReference type="RefSeq" id="WP_136003594.1">
    <property type="nucleotide sequence ID" value="NZ_SRYR01000001.1"/>
</dbReference>
<dbReference type="Proteomes" id="UP000306888">
    <property type="component" value="Unassembled WGS sequence"/>
</dbReference>
<keyword evidence="3" id="KW-1185">Reference proteome</keyword>
<dbReference type="EMBL" id="SRYR01000001">
    <property type="protein sequence ID" value="TGY43375.1"/>
    <property type="molecule type" value="Genomic_DNA"/>
</dbReference>
<dbReference type="OrthoDB" id="2339428at2"/>
<dbReference type="InterPro" id="IPR018763">
    <property type="entry name" value="DUF2334"/>
</dbReference>
<dbReference type="Pfam" id="PF10096">
    <property type="entry name" value="DUF2334"/>
    <property type="match status" value="1"/>
</dbReference>
<dbReference type="InterPro" id="IPR012854">
    <property type="entry name" value="Cu_amine_oxidase-like_N"/>
</dbReference>
<sequence>MRKNMKSFLIVLIATIVISLFHLPAYRIYGASHSYGTTKGQKFLKELYSDNEKSKEIKKVPYKVSFLFRNNKMNFKKDILYKDNRLYISISDFIKYFGLNEKVNDNEIAIGNIINVDLKDKTFYKNESKTPLRGDIFKADGEYYISIFDLCEILDLNTYWDYESNKIYISKKEASKPKEKIHGDKNKKGYIRFEDFTAGDVYLSQSALEKIRKVADYMNENDESFSVSWIPRYINNNDKIDNDISKEETMENSNFIFTLDYLINRGGNIGLHGYTHQYKDTDSVIGAEFGDDNCNDPEEIRGRVESALKIANNINIPISYWETPHYNTTASQQKIFEEYFKIIYEPAIGIYNKKIITSKNNRITKYIPTPLSYVEDDTGEGMLSRIRKNKNQEFSLFYHLSMEINSIDVSIDNNGEIIFKYDDNSILKKIVSLADELGYRFSDINEI</sequence>
<dbReference type="InterPro" id="IPR011330">
    <property type="entry name" value="Glyco_hydro/deAcase_b/a-brl"/>
</dbReference>
<dbReference type="AlphaFoldDB" id="A0A4S2DMS8"/>
<comment type="caution">
    <text evidence="2">The sequence shown here is derived from an EMBL/GenBank/DDBJ whole genome shotgun (WGS) entry which is preliminary data.</text>
</comment>